<accession>A0A7S2MD21</accession>
<gene>
    <name evidence="1" type="ORF">AAND1436_LOCUS32289</name>
</gene>
<name>A0A7S2MD21_9DINO</name>
<proteinExistence type="predicted"/>
<protein>
    <recommendedName>
        <fullName evidence="2">Tubby C-terminal domain-containing protein</fullName>
    </recommendedName>
</protein>
<sequence>MIPRLTAGSGGAPAPIAISDARGVPVFKAVFLNAPGRPSGRKKSDFKRLVLSSATGDAIFAFCRDTEVDPHTGHSGLAIFRHSEQLFGDLRADGPRPANGYSVSTHRGWRMRFRGDPDGRNLNATDENGRLLAITESHGPARRSVRIGPLVDAGLIAISVLGIDVLGMGYSESQRL</sequence>
<evidence type="ECO:0000313" key="1">
    <source>
        <dbReference type="EMBL" id="CAD9476686.1"/>
    </source>
</evidence>
<reference evidence="1" key="1">
    <citation type="submission" date="2021-01" db="EMBL/GenBank/DDBJ databases">
        <authorList>
            <person name="Corre E."/>
            <person name="Pelletier E."/>
            <person name="Niang G."/>
            <person name="Scheremetjew M."/>
            <person name="Finn R."/>
            <person name="Kale V."/>
            <person name="Holt S."/>
            <person name="Cochrane G."/>
            <person name="Meng A."/>
            <person name="Brown T."/>
            <person name="Cohen L."/>
        </authorList>
    </citation>
    <scope>NUCLEOTIDE SEQUENCE</scope>
    <source>
        <strain evidence="1">CCMP2222</strain>
    </source>
</reference>
<dbReference type="EMBL" id="HBGQ01066941">
    <property type="protein sequence ID" value="CAD9476686.1"/>
    <property type="molecule type" value="Transcribed_RNA"/>
</dbReference>
<dbReference type="AlphaFoldDB" id="A0A7S2MD21"/>
<organism evidence="1">
    <name type="scientific">Alexandrium andersonii</name>
    <dbReference type="NCBI Taxonomy" id="327968"/>
    <lineage>
        <taxon>Eukaryota</taxon>
        <taxon>Sar</taxon>
        <taxon>Alveolata</taxon>
        <taxon>Dinophyceae</taxon>
        <taxon>Gonyaulacales</taxon>
        <taxon>Pyrocystaceae</taxon>
        <taxon>Alexandrium</taxon>
    </lineage>
</organism>
<evidence type="ECO:0008006" key="2">
    <source>
        <dbReference type="Google" id="ProtNLM"/>
    </source>
</evidence>